<dbReference type="RefSeq" id="WP_237240968.1">
    <property type="nucleotide sequence ID" value="NZ_JAKKDU010000026.1"/>
</dbReference>
<dbReference type="GO" id="GO:0005886">
    <property type="term" value="C:plasma membrane"/>
    <property type="evidence" value="ECO:0007669"/>
    <property type="project" value="UniProtKB-SubCell"/>
</dbReference>
<gene>
    <name evidence="9" type="ORF">L3X37_14940</name>
</gene>
<keyword evidence="5 8" id="KW-1133">Transmembrane helix</keyword>
<dbReference type="GO" id="GO:0006857">
    <property type="term" value="P:oligopeptide transport"/>
    <property type="evidence" value="ECO:0007669"/>
    <property type="project" value="InterPro"/>
</dbReference>
<evidence type="ECO:0000256" key="5">
    <source>
        <dbReference type="ARBA" id="ARBA00022989"/>
    </source>
</evidence>
<dbReference type="Pfam" id="PF00854">
    <property type="entry name" value="PTR2"/>
    <property type="match status" value="1"/>
</dbReference>
<evidence type="ECO:0000256" key="7">
    <source>
        <dbReference type="RuleBase" id="RU003755"/>
    </source>
</evidence>
<feature type="transmembrane region" description="Helical" evidence="8">
    <location>
        <begin position="168"/>
        <end position="188"/>
    </location>
</feature>
<organism evidence="9 10">
    <name type="scientific">Wocania arenilitoris</name>
    <dbReference type="NCBI Taxonomy" id="2044858"/>
    <lineage>
        <taxon>Bacteria</taxon>
        <taxon>Pseudomonadati</taxon>
        <taxon>Bacteroidota</taxon>
        <taxon>Flavobacteriia</taxon>
        <taxon>Flavobacteriales</taxon>
        <taxon>Flavobacteriaceae</taxon>
        <taxon>Wocania</taxon>
    </lineage>
</organism>
<keyword evidence="4 7" id="KW-0812">Transmembrane</keyword>
<dbReference type="InterPro" id="IPR018456">
    <property type="entry name" value="PTR2_symporter_CS"/>
</dbReference>
<name>A0AAE3EQC2_9FLAO</name>
<evidence type="ECO:0000313" key="10">
    <source>
        <dbReference type="Proteomes" id="UP001199795"/>
    </source>
</evidence>
<evidence type="ECO:0000256" key="2">
    <source>
        <dbReference type="ARBA" id="ARBA00022448"/>
    </source>
</evidence>
<comment type="caution">
    <text evidence="9">The sequence shown here is derived from an EMBL/GenBank/DDBJ whole genome shotgun (WGS) entry which is preliminary data.</text>
</comment>
<dbReference type="Gene3D" id="1.20.1250.20">
    <property type="entry name" value="MFS general substrate transporter like domains"/>
    <property type="match status" value="2"/>
</dbReference>
<feature type="transmembrane region" description="Helical" evidence="8">
    <location>
        <begin position="143"/>
        <end position="162"/>
    </location>
</feature>
<evidence type="ECO:0000313" key="9">
    <source>
        <dbReference type="EMBL" id="MCF7569641.1"/>
    </source>
</evidence>
<protein>
    <submittedName>
        <fullName evidence="9">MFS transporter</fullName>
    </submittedName>
</protein>
<reference evidence="9" key="1">
    <citation type="submission" date="2022-01" db="EMBL/GenBank/DDBJ databases">
        <title>Draft genome sequence of Sabulilitoribacter arenilitoris KCTC 52401.</title>
        <authorList>
            <person name="Oh J.-S."/>
        </authorList>
    </citation>
    <scope>NUCLEOTIDE SEQUENCE</scope>
    <source>
        <strain evidence="9">HMF6543</strain>
    </source>
</reference>
<comment type="similarity">
    <text evidence="7">Belongs to the major facilitator superfamily. Proton-dependent oligopeptide transporter (POT/PTR) (TC 2.A.17) family.</text>
</comment>
<sequence>MEKIQNQKHTKETLYYSISRMLERASYYGFRALVVLYMVGETLNMERTEALTIYGWLVGSLVFSQIIGGLFGDLLIGNKKTIIIGGIIQAIGAFSLCIPSTTGLYLGLFLVVLGSGFFTPNIISNFGKTYLNKTKLLDSGFTIFYLAINLGSFLGILLIGYLGETYGYNIGFVISGILMLISIIPIILSKEKGMDEIEKNEFPIGKRILNILIAFIVVGLFWGFYELSSIRTFDLQLQLSEISTLGIPNHLWQSINSIFILPISIIAIILWTYFYSSQFFKLMLGFVFGVISFGILILIPEVPTEQHTVTYLISLLFLAISEIHIAPIIHSILTKYSNPKYLAILISLAFLPTRLISLIFGLFNDKLYDNPMLGLKIGIAGMVVVGIGLIGYVWWNKKTTYNTV</sequence>
<evidence type="ECO:0000256" key="6">
    <source>
        <dbReference type="ARBA" id="ARBA00023136"/>
    </source>
</evidence>
<keyword evidence="10" id="KW-1185">Reference proteome</keyword>
<keyword evidence="6 8" id="KW-0472">Membrane</keyword>
<dbReference type="PANTHER" id="PTHR23517:SF15">
    <property type="entry name" value="PROTON-DEPENDENT OLIGOPEPTIDE FAMILY TRANSPORT PROTEIN"/>
    <property type="match status" value="1"/>
</dbReference>
<dbReference type="InterPro" id="IPR050171">
    <property type="entry name" value="MFS_Transporters"/>
</dbReference>
<feature type="transmembrane region" description="Helical" evidence="8">
    <location>
        <begin position="341"/>
        <end position="363"/>
    </location>
</feature>
<keyword evidence="3" id="KW-1003">Cell membrane</keyword>
<dbReference type="InterPro" id="IPR036259">
    <property type="entry name" value="MFS_trans_sf"/>
</dbReference>
<evidence type="ECO:0000256" key="1">
    <source>
        <dbReference type="ARBA" id="ARBA00004651"/>
    </source>
</evidence>
<dbReference type="InterPro" id="IPR000109">
    <property type="entry name" value="POT_fam"/>
</dbReference>
<dbReference type="PANTHER" id="PTHR23517">
    <property type="entry name" value="RESISTANCE PROTEIN MDTM, PUTATIVE-RELATED-RELATED"/>
    <property type="match status" value="1"/>
</dbReference>
<feature type="transmembrane region" description="Helical" evidence="8">
    <location>
        <begin position="82"/>
        <end position="98"/>
    </location>
</feature>
<feature type="transmembrane region" description="Helical" evidence="8">
    <location>
        <begin position="208"/>
        <end position="225"/>
    </location>
</feature>
<comment type="subcellular location">
    <subcellularLocation>
        <location evidence="1">Cell membrane</location>
        <topology evidence="1">Multi-pass membrane protein</topology>
    </subcellularLocation>
    <subcellularLocation>
        <location evidence="7">Membrane</location>
        <topology evidence="7">Multi-pass membrane protein</topology>
    </subcellularLocation>
</comment>
<feature type="transmembrane region" description="Helical" evidence="8">
    <location>
        <begin position="255"/>
        <end position="275"/>
    </location>
</feature>
<dbReference type="EMBL" id="JAKKDU010000026">
    <property type="protein sequence ID" value="MCF7569641.1"/>
    <property type="molecule type" value="Genomic_DNA"/>
</dbReference>
<feature type="transmembrane region" description="Helical" evidence="8">
    <location>
        <begin position="51"/>
        <end position="75"/>
    </location>
</feature>
<evidence type="ECO:0000256" key="3">
    <source>
        <dbReference type="ARBA" id="ARBA00022475"/>
    </source>
</evidence>
<feature type="transmembrane region" description="Helical" evidence="8">
    <location>
        <begin position="375"/>
        <end position="395"/>
    </location>
</feature>
<feature type="transmembrane region" description="Helical" evidence="8">
    <location>
        <begin position="311"/>
        <end position="329"/>
    </location>
</feature>
<accession>A0AAE3EQC2</accession>
<proteinExistence type="inferred from homology"/>
<dbReference type="AlphaFoldDB" id="A0AAE3EQC2"/>
<feature type="transmembrane region" description="Helical" evidence="8">
    <location>
        <begin position="21"/>
        <end position="39"/>
    </location>
</feature>
<evidence type="ECO:0000256" key="4">
    <source>
        <dbReference type="ARBA" id="ARBA00022692"/>
    </source>
</evidence>
<keyword evidence="2 7" id="KW-0813">Transport</keyword>
<dbReference type="PROSITE" id="PS01023">
    <property type="entry name" value="PTR2_2"/>
    <property type="match status" value="1"/>
</dbReference>
<feature type="transmembrane region" description="Helical" evidence="8">
    <location>
        <begin position="282"/>
        <end position="299"/>
    </location>
</feature>
<evidence type="ECO:0000256" key="8">
    <source>
        <dbReference type="SAM" id="Phobius"/>
    </source>
</evidence>
<dbReference type="GO" id="GO:0022857">
    <property type="term" value="F:transmembrane transporter activity"/>
    <property type="evidence" value="ECO:0007669"/>
    <property type="project" value="InterPro"/>
</dbReference>
<feature type="transmembrane region" description="Helical" evidence="8">
    <location>
        <begin position="104"/>
        <end position="123"/>
    </location>
</feature>
<dbReference type="SUPFAM" id="SSF103473">
    <property type="entry name" value="MFS general substrate transporter"/>
    <property type="match status" value="1"/>
</dbReference>
<dbReference type="Proteomes" id="UP001199795">
    <property type="component" value="Unassembled WGS sequence"/>
</dbReference>